<evidence type="ECO:0008006" key="4">
    <source>
        <dbReference type="Google" id="ProtNLM"/>
    </source>
</evidence>
<evidence type="ECO:0000313" key="3">
    <source>
        <dbReference type="Proteomes" id="UP001152024"/>
    </source>
</evidence>
<dbReference type="EMBL" id="JAOQBH010000006">
    <property type="protein sequence ID" value="KAJ4135282.1"/>
    <property type="molecule type" value="Genomic_DNA"/>
</dbReference>
<reference evidence="2" key="1">
    <citation type="submission" date="2022-09" db="EMBL/GenBank/DDBJ databases">
        <title>Fusarium specimens isolated from Avocado Roots.</title>
        <authorList>
            <person name="Stajich J."/>
            <person name="Roper C."/>
            <person name="Heimlech-Rivalta G."/>
        </authorList>
    </citation>
    <scope>NUCLEOTIDE SEQUENCE</scope>
    <source>
        <strain evidence="2">CF00095</strain>
    </source>
</reference>
<organism evidence="2 3">
    <name type="scientific">Fusarium equiseti</name>
    <name type="common">Fusarium scirpi</name>
    <dbReference type="NCBI Taxonomy" id="61235"/>
    <lineage>
        <taxon>Eukaryota</taxon>
        <taxon>Fungi</taxon>
        <taxon>Dikarya</taxon>
        <taxon>Ascomycota</taxon>
        <taxon>Pezizomycotina</taxon>
        <taxon>Sordariomycetes</taxon>
        <taxon>Hypocreomycetidae</taxon>
        <taxon>Hypocreales</taxon>
        <taxon>Nectriaceae</taxon>
        <taxon>Fusarium</taxon>
        <taxon>Fusarium incarnatum-equiseti species complex</taxon>
    </lineage>
</organism>
<protein>
    <recommendedName>
        <fullName evidence="4">F-box domain-containing protein</fullName>
    </recommendedName>
</protein>
<gene>
    <name evidence="2" type="ORF">NW768_004904</name>
</gene>
<name>A0ABQ8RHJ5_FUSEQ</name>
<accession>A0ABQ8RHJ5</accession>
<dbReference type="Proteomes" id="UP001152024">
    <property type="component" value="Unassembled WGS sequence"/>
</dbReference>
<proteinExistence type="predicted"/>
<comment type="caution">
    <text evidence="2">The sequence shown here is derived from an EMBL/GenBank/DDBJ whole genome shotgun (WGS) entry which is preliminary data.</text>
</comment>
<evidence type="ECO:0000256" key="1">
    <source>
        <dbReference type="SAM" id="MobiDB-lite"/>
    </source>
</evidence>
<keyword evidence="3" id="KW-1185">Reference proteome</keyword>
<feature type="compositionally biased region" description="Acidic residues" evidence="1">
    <location>
        <begin position="323"/>
        <end position="334"/>
    </location>
</feature>
<evidence type="ECO:0000313" key="2">
    <source>
        <dbReference type="EMBL" id="KAJ4135282.1"/>
    </source>
</evidence>
<feature type="region of interest" description="Disordered" evidence="1">
    <location>
        <begin position="309"/>
        <end position="334"/>
    </location>
</feature>
<sequence length="444" mass="51662">MALEYLAPELLSTILQNIDSPHTLHNLISASPACLRVFNQTSQLVLSGLIHKILPCINERHILALLQTPTPATRTGVSSFLNNYFDISSSFDFPTSREELVNVLKLYNRVTFLINGYLNHVKKLGFSDSILSPTRSEIARLQRAFLRYGLYSRVFPADDTLPWENPSPNHSFSAEKQFDLFISHLKPWECEEIVCVEQYFSILIGDFVDELEKQLAEAVKTLVAYKTPTSEDDSKGGSGDDNVKDNLWRFDALHLTSLSMFSLDYRYRIHRNISYMASLRLDFMYDLIRSDQDERSRLIRSNSPNIRASLEDALQNSPPSDRNEEDEESDWEDDPCCNNLGWPRFRPRDECQYLGIDTWGYHMLPLRELGYVFWDSTRLKSIAVCDKLFAAQKMPSEKRKKRFDRRDKETLEHRFKGAMIPRSEMRRLENEFGYIKRPIEEELE</sequence>